<gene>
    <name evidence="2" type="ORF">g.12124</name>
</gene>
<feature type="transmembrane region" description="Helical" evidence="1">
    <location>
        <begin position="54"/>
        <end position="76"/>
    </location>
</feature>
<accession>A0A2S2Q2Q0</accession>
<keyword evidence="1" id="KW-1133">Transmembrane helix</keyword>
<keyword evidence="1" id="KW-0472">Membrane</keyword>
<organism evidence="2">
    <name type="scientific">Sipha flava</name>
    <name type="common">yellow sugarcane aphid</name>
    <dbReference type="NCBI Taxonomy" id="143950"/>
    <lineage>
        <taxon>Eukaryota</taxon>
        <taxon>Metazoa</taxon>
        <taxon>Ecdysozoa</taxon>
        <taxon>Arthropoda</taxon>
        <taxon>Hexapoda</taxon>
        <taxon>Insecta</taxon>
        <taxon>Pterygota</taxon>
        <taxon>Neoptera</taxon>
        <taxon>Paraneoptera</taxon>
        <taxon>Hemiptera</taxon>
        <taxon>Sternorrhyncha</taxon>
        <taxon>Aphidomorpha</taxon>
        <taxon>Aphidoidea</taxon>
        <taxon>Aphididae</taxon>
        <taxon>Sipha</taxon>
    </lineage>
</organism>
<dbReference type="OrthoDB" id="6587173at2759"/>
<keyword evidence="1" id="KW-0812">Transmembrane</keyword>
<proteinExistence type="predicted"/>
<evidence type="ECO:0000313" key="2">
    <source>
        <dbReference type="EMBL" id="MBY71969.1"/>
    </source>
</evidence>
<dbReference type="EMBL" id="GGMS01002766">
    <property type="protein sequence ID" value="MBY71969.1"/>
    <property type="molecule type" value="Transcribed_RNA"/>
</dbReference>
<protein>
    <recommendedName>
        <fullName evidence="3">SCAN domain-containing protein 3</fullName>
    </recommendedName>
</protein>
<sequence>MDIPKWVLDPFSNTETTDSAKLEEELIEVTTNEELKLKFKEGYQVFWLQKQISLLYSGLWAVVQTFLIPLLSSYLVERGFSVVKNLLTKKRQRLKITNRGDLKMLLTKIEPNINHIHFIKIFFFI</sequence>
<dbReference type="PANTHER" id="PTHR45913">
    <property type="entry name" value="EPM2A-INTERACTING PROTEIN 1"/>
    <property type="match status" value="1"/>
</dbReference>
<evidence type="ECO:0008006" key="3">
    <source>
        <dbReference type="Google" id="ProtNLM"/>
    </source>
</evidence>
<name>A0A2S2Q2Q0_9HEMI</name>
<dbReference type="PANTHER" id="PTHR45913:SF22">
    <property type="entry name" value="SCAN BOX DOMAIN-CONTAINING PROTEIN"/>
    <property type="match status" value="1"/>
</dbReference>
<dbReference type="AlphaFoldDB" id="A0A2S2Q2Q0"/>
<evidence type="ECO:0000256" key="1">
    <source>
        <dbReference type="SAM" id="Phobius"/>
    </source>
</evidence>
<reference evidence="2" key="1">
    <citation type="submission" date="2018-04" db="EMBL/GenBank/DDBJ databases">
        <title>Transcriptome assembly of Sipha flava.</title>
        <authorList>
            <person name="Scully E.D."/>
            <person name="Geib S.M."/>
            <person name="Palmer N.A."/>
            <person name="Koch K."/>
            <person name="Bradshaw J."/>
            <person name="Heng-Moss T."/>
            <person name="Sarath G."/>
        </authorList>
    </citation>
    <scope>NUCLEOTIDE SEQUENCE</scope>
</reference>